<reference evidence="5 6" key="1">
    <citation type="submission" date="2016-03" db="EMBL/GenBank/DDBJ databases">
        <authorList>
            <person name="Ploux O."/>
        </authorList>
    </citation>
    <scope>NUCLEOTIDE SEQUENCE [LARGE SCALE GENOMIC DNA]</scope>
    <source>
        <strain evidence="5 6">UAMH 11012</strain>
    </source>
</reference>
<evidence type="ECO:0000256" key="1">
    <source>
        <dbReference type="ARBA" id="ARBA00022737"/>
    </source>
</evidence>
<feature type="compositionally biased region" description="Basic and acidic residues" evidence="2">
    <location>
        <begin position="924"/>
        <end position="936"/>
    </location>
</feature>
<proteinExistence type="predicted"/>
<dbReference type="InterPro" id="IPR000073">
    <property type="entry name" value="AB_hydrolase_1"/>
</dbReference>
<name>A0A1L7XCN6_9HELO</name>
<dbReference type="SUPFAM" id="SSF53474">
    <property type="entry name" value="alpha/beta-Hydrolases"/>
    <property type="match status" value="1"/>
</dbReference>
<feature type="domain" description="AB hydrolase-1" evidence="3">
    <location>
        <begin position="28"/>
        <end position="127"/>
    </location>
</feature>
<keyword evidence="6" id="KW-1185">Reference proteome</keyword>
<gene>
    <name evidence="5" type="ORF">PAC_12696</name>
</gene>
<dbReference type="InterPro" id="IPR056884">
    <property type="entry name" value="NPHP3-like_N"/>
</dbReference>
<evidence type="ECO:0000313" key="5">
    <source>
        <dbReference type="EMBL" id="CZR62799.1"/>
    </source>
</evidence>
<dbReference type="PANTHER" id="PTHR10039:SF14">
    <property type="entry name" value="NACHT DOMAIN-CONTAINING PROTEIN"/>
    <property type="match status" value="1"/>
</dbReference>
<keyword evidence="1" id="KW-0677">Repeat</keyword>
<feature type="region of interest" description="Disordered" evidence="2">
    <location>
        <begin position="881"/>
        <end position="1013"/>
    </location>
</feature>
<dbReference type="SUPFAM" id="SSF52540">
    <property type="entry name" value="P-loop containing nucleoside triphosphate hydrolases"/>
    <property type="match status" value="2"/>
</dbReference>
<protein>
    <submittedName>
        <fullName evidence="5">Uncharacterized protein</fullName>
    </submittedName>
</protein>
<dbReference type="STRING" id="576137.A0A1L7XCN6"/>
<accession>A0A1L7XCN6</accession>
<organism evidence="5 6">
    <name type="scientific">Phialocephala subalpina</name>
    <dbReference type="NCBI Taxonomy" id="576137"/>
    <lineage>
        <taxon>Eukaryota</taxon>
        <taxon>Fungi</taxon>
        <taxon>Dikarya</taxon>
        <taxon>Ascomycota</taxon>
        <taxon>Pezizomycotina</taxon>
        <taxon>Leotiomycetes</taxon>
        <taxon>Helotiales</taxon>
        <taxon>Mollisiaceae</taxon>
        <taxon>Phialocephala</taxon>
        <taxon>Phialocephala fortinii species complex</taxon>
    </lineage>
</organism>
<dbReference type="Gene3D" id="3.40.50.1820">
    <property type="entry name" value="alpha/beta hydrolase"/>
    <property type="match status" value="1"/>
</dbReference>
<evidence type="ECO:0000259" key="3">
    <source>
        <dbReference type="Pfam" id="PF12697"/>
    </source>
</evidence>
<feature type="region of interest" description="Disordered" evidence="2">
    <location>
        <begin position="1031"/>
        <end position="1055"/>
    </location>
</feature>
<dbReference type="AlphaFoldDB" id="A0A1L7XCN6"/>
<dbReference type="InterPro" id="IPR027417">
    <property type="entry name" value="P-loop_NTPase"/>
</dbReference>
<dbReference type="Pfam" id="PF24883">
    <property type="entry name" value="NPHP3_N"/>
    <property type="match status" value="1"/>
</dbReference>
<dbReference type="InterPro" id="IPR029058">
    <property type="entry name" value="AB_hydrolase_fold"/>
</dbReference>
<feature type="compositionally biased region" description="Polar residues" evidence="2">
    <location>
        <begin position="956"/>
        <end position="968"/>
    </location>
</feature>
<dbReference type="Pfam" id="PF12697">
    <property type="entry name" value="Abhydrolase_6"/>
    <property type="match status" value="1"/>
</dbReference>
<evidence type="ECO:0000259" key="4">
    <source>
        <dbReference type="Pfam" id="PF24883"/>
    </source>
</evidence>
<dbReference type="Gene3D" id="3.40.50.300">
    <property type="entry name" value="P-loop containing nucleotide triphosphate hydrolases"/>
    <property type="match status" value="1"/>
</dbReference>
<feature type="domain" description="Nephrocystin 3-like N-terminal" evidence="4">
    <location>
        <begin position="306"/>
        <end position="473"/>
    </location>
</feature>
<dbReference type="PANTHER" id="PTHR10039">
    <property type="entry name" value="AMELOGENIN"/>
    <property type="match status" value="1"/>
</dbReference>
<sequence length="1097" mass="123731">MEKNEDRGLGLWTLYQPPDSNTIPLLDIVLVHGIDGHYVNTWKADDDEKTLWPTDLLPKHMPEVRVMSYSYRGTYNDAISTATTYEHGLDLLNWLGDLRTANYEEERPIIFVGHSLGGIIIKQALLAAKDYIGSTSHSDFRSRGRKIFESTYGVDWEQFVYSILENKKPDELRDVPFSSKIVQAISDNKDELVQISQKFRLLEKIAYVSFWEQFKTPKLEKVLVDKASATMSVENEEIRMLPKHHFQVCTFSKDDISFEQVLAVIGNIREKSPKAQESYKIADQVLKSLQVDELRANPQVFEQTKNTCDWFTKRRGCKYWQSPGCKKGKLWIVGELGCGKTYLARHIANKEIELGHTVAQCFLDQISESDRTCKTILLILLHDVLELFPHLINKLVVRVYYERRSEKNIWNLETMERVWPEVMLAAARIKPLTLIVDGLDRCEGDIGTLLKCFAVCEERLPNPIPLKMLVASRKSAAYYKLSKPYNFIISHIKERDTQEDIKATVQNCLESTVQERQYKPELRDLMYRKISKGARGMYLWARIMAEEVKLVPLSSGQLRSELHNLPKGIIELYDKILGRIGKHQKQREFVRMVLFWTTFRHKELRTEELRVGMAMSALKAAFSTTNINENTIKGFLPEYSISRTVTILCGHLVKIVDKKVNLVHESLKTFLITPNEAIQRKFPQVKVQHHVEYAFHEADSHKIICDFCVAYLLLDPFNDSGTPFDPEHPGPVRWEDKIRSRIRQHKFVAYAALNWITHAKLSGEEFSVKDNWVPSRRILLDLQNQQAICWTEVWWYIEKRHPVLPAYPYKDLRLEDYFGVQAGSVKSSILANGGNLQVLSHRRIAPSSPQGAMRWTDSSRDANILSPIPATNSHEKLTPLEDSAHGESESASTCDPQVKGGRVGSALDSQEYNTEDETLAGSWIEEKHSNKTEVKSQPRHATGIGAHNGAQVAKATPQTLSSGPSSSIKPAGPTSSKNNSLSSTDTSTNLSSTLSMKTSSTPSTSRLSGSTGAILKSNFPASRLRSAWSITTSTSSKSNASNTSSRVNSTTSTSVTTISHTQTATTTTAAVTVTATANINPGTSMVHGTYTAIVQKF</sequence>
<dbReference type="OrthoDB" id="5967843at2759"/>
<evidence type="ECO:0000256" key="2">
    <source>
        <dbReference type="SAM" id="MobiDB-lite"/>
    </source>
</evidence>
<feature type="compositionally biased region" description="Low complexity" evidence="2">
    <location>
        <begin position="974"/>
        <end position="1011"/>
    </location>
</feature>
<evidence type="ECO:0000313" key="6">
    <source>
        <dbReference type="Proteomes" id="UP000184330"/>
    </source>
</evidence>
<dbReference type="Proteomes" id="UP000184330">
    <property type="component" value="Unassembled WGS sequence"/>
</dbReference>
<dbReference type="EMBL" id="FJOG01000022">
    <property type="protein sequence ID" value="CZR62799.1"/>
    <property type="molecule type" value="Genomic_DNA"/>
</dbReference>